<evidence type="ECO:0000313" key="2">
    <source>
        <dbReference type="Proteomes" id="UP001385951"/>
    </source>
</evidence>
<name>A0AAW0FDN2_9APHY</name>
<dbReference type="EMBL" id="JASBNA010000087">
    <property type="protein sequence ID" value="KAK7677489.1"/>
    <property type="molecule type" value="Genomic_DNA"/>
</dbReference>
<dbReference type="Proteomes" id="UP001385951">
    <property type="component" value="Unassembled WGS sequence"/>
</dbReference>
<sequence>MIAIGVDWIYTGVNWIYIHSSLPFENIYQALQDEDSNTSYPHLLLTRLTVPCSHPLTLTHYSTRMPQRKWFIVDPERNIDQEEWLTTRVTRDLKDNLGRCNDYAREIATEFEKVFPREVPAKKYDRKGRKNIYIGMETRDEALARCANRPYQIVKWIQNHRDRLTNGAQQKPQYLKLQSLKDDMSRLSSRAKSVRDLFVSDHPEIRKQAMTTALAEGITLQKDITSRINKAYSDAIKNAEDLEKYKRLSEEDKLRKAVERKDREEASTETGLVSSSHNRLGVDRSKIIRDLLFTLQNFITDLAEQTKTEIVVFCGGPGADGQLGKWLNRVDSDDSFVKSIMTSGNPAFPILEQFDQFLLRRYPINHADTILSGSDNNHPDNVNAPTDSVANPSFESEAMLSNYLNDVDVPIGSLAGPSSRSKPSDHPDVIAAPTGLTTTMPMVDIQLEHTSPELMVANPSHLSPSQTASVHVAMPCNSVVVPILPTTAETSSPTLPMTHTFQSSFPV</sequence>
<evidence type="ECO:0000313" key="1">
    <source>
        <dbReference type="EMBL" id="KAK7677489.1"/>
    </source>
</evidence>
<gene>
    <name evidence="1" type="ORF">QCA50_019495</name>
</gene>
<reference evidence="1 2" key="1">
    <citation type="submission" date="2022-09" db="EMBL/GenBank/DDBJ databases">
        <authorList>
            <person name="Palmer J.M."/>
        </authorList>
    </citation>
    <scope>NUCLEOTIDE SEQUENCE [LARGE SCALE GENOMIC DNA]</scope>
    <source>
        <strain evidence="1 2">DSM 7382</strain>
    </source>
</reference>
<organism evidence="1 2">
    <name type="scientific">Cerrena zonata</name>
    <dbReference type="NCBI Taxonomy" id="2478898"/>
    <lineage>
        <taxon>Eukaryota</taxon>
        <taxon>Fungi</taxon>
        <taxon>Dikarya</taxon>
        <taxon>Basidiomycota</taxon>
        <taxon>Agaricomycotina</taxon>
        <taxon>Agaricomycetes</taxon>
        <taxon>Polyporales</taxon>
        <taxon>Cerrenaceae</taxon>
        <taxon>Cerrena</taxon>
    </lineage>
</organism>
<accession>A0AAW0FDN2</accession>
<comment type="caution">
    <text evidence="1">The sequence shown here is derived from an EMBL/GenBank/DDBJ whole genome shotgun (WGS) entry which is preliminary data.</text>
</comment>
<keyword evidence="2" id="KW-1185">Reference proteome</keyword>
<proteinExistence type="predicted"/>
<protein>
    <submittedName>
        <fullName evidence="1">Uncharacterized protein</fullName>
    </submittedName>
</protein>
<dbReference type="AlphaFoldDB" id="A0AAW0FDN2"/>